<dbReference type="RefSeq" id="WP_233393488.1">
    <property type="nucleotide sequence ID" value="NZ_JAJTWT010000007.1"/>
</dbReference>
<protein>
    <submittedName>
        <fullName evidence="1">Uncharacterized protein</fullName>
    </submittedName>
</protein>
<keyword evidence="2" id="KW-1185">Reference proteome</keyword>
<dbReference type="Proteomes" id="UP001201463">
    <property type="component" value="Unassembled WGS sequence"/>
</dbReference>
<sequence>MSIIKPSSRGRAAVPGAVNLPEGVLAYKVPNVVVGVAKHKAVAYGPLVVVDAGQQGLTMTDVAEARVARELSPLISASIDRSIQALDEADAFVQNSNRTVDSLLARLRASVA</sequence>
<gene>
    <name evidence="1" type="ORF">LXT12_17060</name>
</gene>
<name>A0ABS8XK42_9BURK</name>
<organism evidence="1 2">
    <name type="scientific">Pelomonas caseinilytica</name>
    <dbReference type="NCBI Taxonomy" id="2906763"/>
    <lineage>
        <taxon>Bacteria</taxon>
        <taxon>Pseudomonadati</taxon>
        <taxon>Pseudomonadota</taxon>
        <taxon>Betaproteobacteria</taxon>
        <taxon>Burkholderiales</taxon>
        <taxon>Sphaerotilaceae</taxon>
        <taxon>Roseateles</taxon>
    </lineage>
</organism>
<proteinExistence type="predicted"/>
<accession>A0ABS8XK42</accession>
<comment type="caution">
    <text evidence="1">The sequence shown here is derived from an EMBL/GenBank/DDBJ whole genome shotgun (WGS) entry which is preliminary data.</text>
</comment>
<dbReference type="EMBL" id="JAJTWT010000007">
    <property type="protein sequence ID" value="MCE4538963.1"/>
    <property type="molecule type" value="Genomic_DNA"/>
</dbReference>
<evidence type="ECO:0000313" key="1">
    <source>
        <dbReference type="EMBL" id="MCE4538963.1"/>
    </source>
</evidence>
<evidence type="ECO:0000313" key="2">
    <source>
        <dbReference type="Proteomes" id="UP001201463"/>
    </source>
</evidence>
<reference evidence="1 2" key="1">
    <citation type="submission" date="2021-12" db="EMBL/GenBank/DDBJ databases">
        <title>Genome seq of p7.</title>
        <authorList>
            <person name="Seo T."/>
        </authorList>
    </citation>
    <scope>NUCLEOTIDE SEQUENCE [LARGE SCALE GENOMIC DNA]</scope>
    <source>
        <strain evidence="1 2">P7</strain>
    </source>
</reference>